<dbReference type="PANTHER" id="PTHR24092">
    <property type="entry name" value="PROBABLE PHOSPHOLIPID-TRANSPORTING ATPASE"/>
    <property type="match status" value="1"/>
</dbReference>
<feature type="domain" description="P-type ATPase C-terminal" evidence="8">
    <location>
        <begin position="1"/>
        <end position="187"/>
    </location>
</feature>
<feature type="region of interest" description="Disordered" evidence="6">
    <location>
        <begin position="508"/>
        <end position="551"/>
    </location>
</feature>
<dbReference type="AlphaFoldDB" id="A0A433QQA7"/>
<feature type="compositionally biased region" description="Polar residues" evidence="6">
    <location>
        <begin position="214"/>
        <end position="227"/>
    </location>
</feature>
<keyword evidence="7" id="KW-0472">Membrane</keyword>
<evidence type="ECO:0000256" key="4">
    <source>
        <dbReference type="ARBA" id="ARBA00022723"/>
    </source>
</evidence>
<evidence type="ECO:0000256" key="1">
    <source>
        <dbReference type="ARBA" id="ARBA00004141"/>
    </source>
</evidence>
<dbReference type="InterPro" id="IPR032630">
    <property type="entry name" value="P_typ_ATPase_c"/>
</dbReference>
<dbReference type="GO" id="GO:0046872">
    <property type="term" value="F:metal ion binding"/>
    <property type="evidence" value="ECO:0007669"/>
    <property type="project" value="UniProtKB-KW"/>
</dbReference>
<evidence type="ECO:0000256" key="3">
    <source>
        <dbReference type="ARBA" id="ARBA00022448"/>
    </source>
</evidence>
<keyword evidence="7" id="KW-0812">Transmembrane</keyword>
<sequence length="551" mass="60868">MFDYSFIMLFNLMFTSLPCIFLGVFDQDLSAEVSLAYPQLYMMGLRNEKFTTWRFWLHVVDALYQSAVCFFIPYFMFLGAHINANGYDSNGVIELGTVIAAIAVVVANGYVGITIFSWTWLMGIVIVASIGTYFIWTAVFSQFNTFLFLGEDILFGEVSFWLCLVVTFVIAMLPRYAFKVYLHQYYPLDNDIIRELVICKNLGTETSPEDEQPITRNASLHTETSTAGIRRHSSSATTASETFTLEDHDKSDHSIAIPTPIPTRPPFSSGRTPSFRSDQVMYMRSGKRMSFTGFAFSSDDESVFDSFRKSVYRPKNAMSHPDLHFERNSISEERPLDHLNQDWMMLRPIRLTRSESAPAKALDPKRAMPRSGLKGSLVAAVAGIGSAVAGVGGLGPAYTGPSSSQSLTAAALEAMPIVTIDPSQDLGPVDPSNSHRKVRFATLRGLVNPRRLSNISAASDEGSVVGWPVAVAGSTARSSVLLEPSVRPSVEREEVEVLMEPMRIVTEEEDEMGPAELSRRRNSVGVSPGGTDITEMRDLVKEEGGEGRSID</sequence>
<feature type="transmembrane region" description="Helical" evidence="7">
    <location>
        <begin position="6"/>
        <end position="25"/>
    </location>
</feature>
<dbReference type="GO" id="GO:0005886">
    <property type="term" value="C:plasma membrane"/>
    <property type="evidence" value="ECO:0007669"/>
    <property type="project" value="TreeGrafter"/>
</dbReference>
<evidence type="ECO:0000256" key="2">
    <source>
        <dbReference type="ARBA" id="ARBA00004308"/>
    </source>
</evidence>
<dbReference type="SUPFAM" id="SSF81665">
    <property type="entry name" value="Calcium ATPase, transmembrane domain M"/>
    <property type="match status" value="1"/>
</dbReference>
<keyword evidence="5" id="KW-0460">Magnesium</keyword>
<feature type="transmembrane region" description="Helical" evidence="7">
    <location>
        <begin position="92"/>
        <end position="111"/>
    </location>
</feature>
<evidence type="ECO:0000256" key="6">
    <source>
        <dbReference type="SAM" id="MobiDB-lite"/>
    </source>
</evidence>
<evidence type="ECO:0000313" key="9">
    <source>
        <dbReference type="EMBL" id="RUS31966.1"/>
    </source>
</evidence>
<evidence type="ECO:0000313" key="10">
    <source>
        <dbReference type="Proteomes" id="UP000274822"/>
    </source>
</evidence>
<feature type="region of interest" description="Disordered" evidence="6">
    <location>
        <begin position="206"/>
        <end position="275"/>
    </location>
</feature>
<dbReference type="EMBL" id="RBNJ01002445">
    <property type="protein sequence ID" value="RUS31966.1"/>
    <property type="molecule type" value="Genomic_DNA"/>
</dbReference>
<comment type="subcellular location">
    <subcellularLocation>
        <location evidence="2">Endomembrane system</location>
    </subcellularLocation>
    <subcellularLocation>
        <location evidence="1">Membrane</location>
        <topology evidence="1">Multi-pass membrane protein</topology>
    </subcellularLocation>
</comment>
<feature type="transmembrane region" description="Helical" evidence="7">
    <location>
        <begin position="159"/>
        <end position="178"/>
    </location>
</feature>
<feature type="compositionally biased region" description="Basic and acidic residues" evidence="6">
    <location>
        <begin position="534"/>
        <end position="551"/>
    </location>
</feature>
<feature type="compositionally biased region" description="Low complexity" evidence="6">
    <location>
        <begin position="234"/>
        <end position="243"/>
    </location>
</feature>
<dbReference type="PANTHER" id="PTHR24092:SF180">
    <property type="entry name" value="PHOSPHOLIPID-TRANSPORTING ATPASE DNF1-RELATED"/>
    <property type="match status" value="1"/>
</dbReference>
<dbReference type="GO" id="GO:0045332">
    <property type="term" value="P:phospholipid translocation"/>
    <property type="evidence" value="ECO:0007669"/>
    <property type="project" value="TreeGrafter"/>
</dbReference>
<evidence type="ECO:0000256" key="7">
    <source>
        <dbReference type="SAM" id="Phobius"/>
    </source>
</evidence>
<dbReference type="Proteomes" id="UP000274822">
    <property type="component" value="Unassembled WGS sequence"/>
</dbReference>
<keyword evidence="3" id="KW-0813">Transport</keyword>
<evidence type="ECO:0000256" key="5">
    <source>
        <dbReference type="ARBA" id="ARBA00022842"/>
    </source>
</evidence>
<keyword evidence="7" id="KW-1133">Transmembrane helix</keyword>
<organism evidence="9 10">
    <name type="scientific">Jimgerdemannia flammicorona</name>
    <dbReference type="NCBI Taxonomy" id="994334"/>
    <lineage>
        <taxon>Eukaryota</taxon>
        <taxon>Fungi</taxon>
        <taxon>Fungi incertae sedis</taxon>
        <taxon>Mucoromycota</taxon>
        <taxon>Mucoromycotina</taxon>
        <taxon>Endogonomycetes</taxon>
        <taxon>Endogonales</taxon>
        <taxon>Endogonaceae</taxon>
        <taxon>Jimgerdemannia</taxon>
    </lineage>
</organism>
<proteinExistence type="predicted"/>
<accession>A0A433QQA7</accession>
<feature type="transmembrane region" description="Helical" evidence="7">
    <location>
        <begin position="118"/>
        <end position="139"/>
    </location>
</feature>
<name>A0A433QQA7_9FUNG</name>
<dbReference type="Pfam" id="PF16212">
    <property type="entry name" value="PhoLip_ATPase_C"/>
    <property type="match status" value="1"/>
</dbReference>
<keyword evidence="4" id="KW-0479">Metal-binding</keyword>
<dbReference type="GO" id="GO:0140326">
    <property type="term" value="F:ATPase-coupled intramembrane lipid transporter activity"/>
    <property type="evidence" value="ECO:0007669"/>
    <property type="project" value="TreeGrafter"/>
</dbReference>
<feature type="transmembrane region" description="Helical" evidence="7">
    <location>
        <begin position="55"/>
        <end position="80"/>
    </location>
</feature>
<dbReference type="InterPro" id="IPR023298">
    <property type="entry name" value="ATPase_P-typ_TM_dom_sf"/>
</dbReference>
<protein>
    <recommendedName>
        <fullName evidence="8">P-type ATPase C-terminal domain-containing protein</fullName>
    </recommendedName>
</protein>
<keyword evidence="10" id="KW-1185">Reference proteome</keyword>
<gene>
    <name evidence="9" type="ORF">BC938DRAFT_476632</name>
</gene>
<reference evidence="9 10" key="1">
    <citation type="journal article" date="2018" name="New Phytol.">
        <title>Phylogenomics of Endogonaceae and evolution of mycorrhizas within Mucoromycota.</title>
        <authorList>
            <person name="Chang Y."/>
            <person name="Desiro A."/>
            <person name="Na H."/>
            <person name="Sandor L."/>
            <person name="Lipzen A."/>
            <person name="Clum A."/>
            <person name="Barry K."/>
            <person name="Grigoriev I.V."/>
            <person name="Martin F.M."/>
            <person name="Stajich J.E."/>
            <person name="Smith M.E."/>
            <person name="Bonito G."/>
            <person name="Spatafora J.W."/>
        </authorList>
    </citation>
    <scope>NUCLEOTIDE SEQUENCE [LARGE SCALE GENOMIC DNA]</scope>
    <source>
        <strain evidence="9 10">AD002</strain>
    </source>
</reference>
<evidence type="ECO:0000259" key="8">
    <source>
        <dbReference type="Pfam" id="PF16212"/>
    </source>
</evidence>
<comment type="caution">
    <text evidence="9">The sequence shown here is derived from an EMBL/GenBank/DDBJ whole genome shotgun (WGS) entry which is preliminary data.</text>
</comment>